<dbReference type="PANTHER" id="PTHR21248:SF12">
    <property type="entry name" value="CARDIOLIPIN SYNTHASE C"/>
    <property type="match status" value="1"/>
</dbReference>
<dbReference type="PROSITE" id="PS50035">
    <property type="entry name" value="PLD"/>
    <property type="match status" value="1"/>
</dbReference>
<dbReference type="Pfam" id="PF13091">
    <property type="entry name" value="PLDc_2"/>
    <property type="match status" value="1"/>
</dbReference>
<dbReference type="Gene3D" id="3.30.870.10">
    <property type="entry name" value="Endonuclease Chain A"/>
    <property type="match status" value="2"/>
</dbReference>
<evidence type="ECO:0000313" key="3">
    <source>
        <dbReference type="EMBL" id="KYG60615.1"/>
    </source>
</evidence>
<dbReference type="OrthoDB" id="8828485at2"/>
<dbReference type="AlphaFoldDB" id="A0A150WC53"/>
<name>A0A150WC53_BDEBC</name>
<dbReference type="InterPro" id="IPR001736">
    <property type="entry name" value="PLipase_D/transphosphatidylase"/>
</dbReference>
<accession>A0A150WC53</accession>
<dbReference type="GO" id="GO:0030572">
    <property type="term" value="F:phosphatidyltransferase activity"/>
    <property type="evidence" value="ECO:0007669"/>
    <property type="project" value="UniProtKB-ARBA"/>
</dbReference>
<sequence>MKRLSVLFAIILVVSACTSAQRTPSSVVYDDQRVNRIQEIDLELSKFWNNDWRANQEFFQTQTGLNAPQAFDGRMYQDPHVRDQVERLWKERQQEVDVLSSKLSLREWDGLGPWFSASFRSPLFEKEEIVEITNMNEFKSEDIKETNAFPLEHRFYSNYSLRLMNNLPVETTPFAGDRQDQRQKYLKARLDCDGDIIYKSGFLFFQNETRGRVYEFNWYFNKENGQRVSVKLSSGVRSCQLRYYDPDKDRKWTHTIKLVDIAMTTPEWIKLTNQIDVCARPVGNFGGNNVTNFFWQQDYLFTTCPQSFDKLINLRDPYLSMNRRVLSLTGSPLARKDFNEKNPMAALNFDKAPKFDIIWVSSLNFSADFYGMVLARALRHHAERGTQIRVLVPEVTMTKKDKRILEWLAFGMPNVKVQYYKYRLSEAKDGSWLDKFHRVNHTKIVMGYSSTNWKDSFLITGGRNIRDSYIFSDTPFYKAYKYLKNYGEGEEPYIYYNDFEVEMRGHPFIQSVMAQMLSFWMRDPVSNRFRSTNVNIPQAASQSQVLRLTALPNLYPLVRHVMSLPFFDGFQLEKFYINMIDSAQSELLLTTPYFRPSVAISAALDRAVQRGVKVKILTRIHLAGDGTPQIAEDVNKEGINRHLKNVEIYEWTDSRSIMHAKILVIDKKLSFISSVNLNRRSFIHDTESGALILHEPTALDMRKEVLDFLKGGRRITQTEKISWINGTLIDWADSYF</sequence>
<protein>
    <recommendedName>
        <fullName evidence="2">PLD phosphodiesterase domain-containing protein</fullName>
    </recommendedName>
</protein>
<organism evidence="3 4">
    <name type="scientific">Bdellovibrio bacteriovorus</name>
    <dbReference type="NCBI Taxonomy" id="959"/>
    <lineage>
        <taxon>Bacteria</taxon>
        <taxon>Pseudomonadati</taxon>
        <taxon>Bdellovibrionota</taxon>
        <taxon>Bdellovibrionia</taxon>
        <taxon>Bdellovibrionales</taxon>
        <taxon>Pseudobdellovibrionaceae</taxon>
        <taxon>Bdellovibrio</taxon>
    </lineage>
</organism>
<evidence type="ECO:0000256" key="1">
    <source>
        <dbReference type="SAM" id="SignalP"/>
    </source>
</evidence>
<dbReference type="SUPFAM" id="SSF56024">
    <property type="entry name" value="Phospholipase D/nuclease"/>
    <property type="match status" value="2"/>
</dbReference>
<reference evidence="3 4" key="1">
    <citation type="submission" date="2016-03" db="EMBL/GenBank/DDBJ databases">
        <authorList>
            <person name="Ploux O."/>
        </authorList>
    </citation>
    <scope>NUCLEOTIDE SEQUENCE [LARGE SCALE GENOMIC DNA]</scope>
    <source>
        <strain evidence="3 4">BER2</strain>
    </source>
</reference>
<feature type="chain" id="PRO_5007572679" description="PLD phosphodiesterase domain-containing protein" evidence="1">
    <location>
        <begin position="21"/>
        <end position="736"/>
    </location>
</feature>
<dbReference type="GO" id="GO:0032049">
    <property type="term" value="P:cardiolipin biosynthetic process"/>
    <property type="evidence" value="ECO:0007669"/>
    <property type="project" value="UniProtKB-ARBA"/>
</dbReference>
<dbReference type="EMBL" id="LUKF01000019">
    <property type="protein sequence ID" value="KYG60615.1"/>
    <property type="molecule type" value="Genomic_DNA"/>
</dbReference>
<evidence type="ECO:0000259" key="2">
    <source>
        <dbReference type="PROSITE" id="PS50035"/>
    </source>
</evidence>
<dbReference type="PROSITE" id="PS51257">
    <property type="entry name" value="PROKAR_LIPOPROTEIN"/>
    <property type="match status" value="1"/>
</dbReference>
<evidence type="ECO:0000313" key="4">
    <source>
        <dbReference type="Proteomes" id="UP000075391"/>
    </source>
</evidence>
<dbReference type="RefSeq" id="WP_063244891.1">
    <property type="nucleotide sequence ID" value="NZ_LUKF01000019.1"/>
</dbReference>
<dbReference type="Proteomes" id="UP000075391">
    <property type="component" value="Unassembled WGS sequence"/>
</dbReference>
<comment type="caution">
    <text evidence="3">The sequence shown here is derived from an EMBL/GenBank/DDBJ whole genome shotgun (WGS) entry which is preliminary data.</text>
</comment>
<keyword evidence="1" id="KW-0732">Signal</keyword>
<dbReference type="SMART" id="SM00155">
    <property type="entry name" value="PLDc"/>
    <property type="match status" value="2"/>
</dbReference>
<feature type="signal peptide" evidence="1">
    <location>
        <begin position="1"/>
        <end position="20"/>
    </location>
</feature>
<dbReference type="PANTHER" id="PTHR21248">
    <property type="entry name" value="CARDIOLIPIN SYNTHASE"/>
    <property type="match status" value="1"/>
</dbReference>
<proteinExistence type="predicted"/>
<dbReference type="InterPro" id="IPR025202">
    <property type="entry name" value="PLD-like_dom"/>
</dbReference>
<feature type="domain" description="PLD phosphodiesterase" evidence="2">
    <location>
        <begin position="654"/>
        <end position="681"/>
    </location>
</feature>
<gene>
    <name evidence="3" type="ORF">AZI85_11450</name>
</gene>